<reference evidence="1 2" key="1">
    <citation type="submission" date="2018-08" db="EMBL/GenBank/DDBJ databases">
        <title>A genome reference for cultivated species of the human gut microbiota.</title>
        <authorList>
            <person name="Zou Y."/>
            <person name="Xue W."/>
            <person name="Luo G."/>
        </authorList>
    </citation>
    <scope>NUCLEOTIDE SEQUENCE [LARGE SCALE GENOMIC DNA]</scope>
    <source>
        <strain evidence="1 2">TF05-18</strain>
    </source>
</reference>
<protein>
    <recommendedName>
        <fullName evidence="3">Tail specific protease domain-containing protein</fullName>
    </recommendedName>
</protein>
<name>A0A396ARY3_PHOVU</name>
<organism evidence="1 2">
    <name type="scientific">Phocaeicola vulgatus</name>
    <name type="common">Bacteroides vulgatus</name>
    <dbReference type="NCBI Taxonomy" id="821"/>
    <lineage>
        <taxon>Bacteria</taxon>
        <taxon>Pseudomonadati</taxon>
        <taxon>Bacteroidota</taxon>
        <taxon>Bacteroidia</taxon>
        <taxon>Bacteroidales</taxon>
        <taxon>Bacteroidaceae</taxon>
        <taxon>Phocaeicola</taxon>
    </lineage>
</organism>
<evidence type="ECO:0008006" key="3">
    <source>
        <dbReference type="Google" id="ProtNLM"/>
    </source>
</evidence>
<sequence>MIQDMNQRGVSLLVVDMRYNGGGNSLLGNMLLEALNIHLSIFISYGNTTNTKKALGYMAGRA</sequence>
<proteinExistence type="predicted"/>
<comment type="caution">
    <text evidence="1">The sequence shown here is derived from an EMBL/GenBank/DDBJ whole genome shotgun (WGS) entry which is preliminary data.</text>
</comment>
<dbReference type="EMBL" id="QSSN01000005">
    <property type="protein sequence ID" value="RGL87433.1"/>
    <property type="molecule type" value="Genomic_DNA"/>
</dbReference>
<dbReference type="Gene3D" id="3.90.226.10">
    <property type="entry name" value="2-enoyl-CoA Hydratase, Chain A, domain 1"/>
    <property type="match status" value="1"/>
</dbReference>
<accession>A0A396ARY3</accession>
<gene>
    <name evidence="1" type="ORF">DXC44_06080</name>
</gene>
<dbReference type="AlphaFoldDB" id="A0A396ARY3"/>
<evidence type="ECO:0000313" key="2">
    <source>
        <dbReference type="Proteomes" id="UP000261278"/>
    </source>
</evidence>
<dbReference type="Proteomes" id="UP000261278">
    <property type="component" value="Unassembled WGS sequence"/>
</dbReference>
<evidence type="ECO:0000313" key="1">
    <source>
        <dbReference type="EMBL" id="RGL87433.1"/>
    </source>
</evidence>